<proteinExistence type="predicted"/>
<dbReference type="GO" id="GO:0031012">
    <property type="term" value="C:extracellular matrix"/>
    <property type="evidence" value="ECO:0007669"/>
    <property type="project" value="TreeGrafter"/>
</dbReference>
<comment type="caution">
    <text evidence="2">The sequence shown here is derived from an EMBL/GenBank/DDBJ whole genome shotgun (WGS) entry which is preliminary data.</text>
</comment>
<dbReference type="PANTHER" id="PTHR46145:SF4">
    <property type="entry name" value="HEPARANASE"/>
    <property type="match status" value="1"/>
</dbReference>
<dbReference type="InterPro" id="IPR005199">
    <property type="entry name" value="Glyco_hydro_79"/>
</dbReference>
<keyword evidence="3" id="KW-1185">Reference proteome</keyword>
<dbReference type="GO" id="GO:0005615">
    <property type="term" value="C:extracellular space"/>
    <property type="evidence" value="ECO:0007669"/>
    <property type="project" value="TreeGrafter"/>
</dbReference>
<protein>
    <submittedName>
        <fullName evidence="2">Uncharacterized protein</fullName>
    </submittedName>
</protein>
<dbReference type="Proteomes" id="UP000708208">
    <property type="component" value="Unassembled WGS sequence"/>
</dbReference>
<name>A0A8J2L639_9HEXA</name>
<reference evidence="2" key="1">
    <citation type="submission" date="2021-06" db="EMBL/GenBank/DDBJ databases">
        <authorList>
            <person name="Hodson N. C."/>
            <person name="Mongue J. A."/>
            <person name="Jaron S. K."/>
        </authorList>
    </citation>
    <scope>NUCLEOTIDE SEQUENCE</scope>
</reference>
<dbReference type="PANTHER" id="PTHR46145">
    <property type="entry name" value="HEPARANASE"/>
    <property type="match status" value="1"/>
</dbReference>
<dbReference type="GO" id="GO:0016020">
    <property type="term" value="C:membrane"/>
    <property type="evidence" value="ECO:0007669"/>
    <property type="project" value="InterPro"/>
</dbReference>
<keyword evidence="1" id="KW-0732">Signal</keyword>
<sequence length="520" mass="57792">MKISLLPMLLTFYCCFLNVSSSYSMQNKQLTLKLGSKITQVALVDSKFLSFTIDSHGLAEGWKNIDLENKQLVYLAKNLHPAYLRIGGTDADIIQFVPERPLDSFEGTINEVKYHHQSCRTDALQDSDYRKPSNSTAYVPAKDILAIGSFIEKTKVELIYDLNVLLRTKNGRKWDPTNARELMKFMSTSGIKVSGWELGNEPNSFQHAFNVTLKSNYLAEDFSAMKNLTKSFSMFNCSKIIGPDVTRPTGKRSRSIKYLKGFLKNGGGKTVDKVTFHQYYFDGSNSSENDFINVTTMNALQAQIKQIASAVNRFAPGKSIWIGETGSGWGGGCKNVSDRYASSFLWLDKLGISARYGVEVVFRQTLMGGAYGMVDSCGTPTPDYYISVLHKRLVGTQVLEASLETSESINSGSLGPPGVRLYFHCTRSAAGSLTVFGINVEKVDAQIKFPGLRGQMIHEYLLQAPELTSRYSYLNGIILRLNLDGTLPALEPVKRKSHILIPSLSMGFWVLPHANLSMCQ</sequence>
<dbReference type="Pfam" id="PF03662">
    <property type="entry name" value="Glyco_hydro_79n"/>
    <property type="match status" value="1"/>
</dbReference>
<evidence type="ECO:0000313" key="3">
    <source>
        <dbReference type="Proteomes" id="UP000708208"/>
    </source>
</evidence>
<gene>
    <name evidence="2" type="ORF">AFUS01_LOCUS39283</name>
</gene>
<accession>A0A8J2L639</accession>
<evidence type="ECO:0000313" key="2">
    <source>
        <dbReference type="EMBL" id="CAG7829420.1"/>
    </source>
</evidence>
<evidence type="ECO:0000256" key="1">
    <source>
        <dbReference type="SAM" id="SignalP"/>
    </source>
</evidence>
<dbReference type="GO" id="GO:0016798">
    <property type="term" value="F:hydrolase activity, acting on glycosyl bonds"/>
    <property type="evidence" value="ECO:0007669"/>
    <property type="project" value="InterPro"/>
</dbReference>
<organism evidence="2 3">
    <name type="scientific">Allacma fusca</name>
    <dbReference type="NCBI Taxonomy" id="39272"/>
    <lineage>
        <taxon>Eukaryota</taxon>
        <taxon>Metazoa</taxon>
        <taxon>Ecdysozoa</taxon>
        <taxon>Arthropoda</taxon>
        <taxon>Hexapoda</taxon>
        <taxon>Collembola</taxon>
        <taxon>Symphypleona</taxon>
        <taxon>Sminthuridae</taxon>
        <taxon>Allacma</taxon>
    </lineage>
</organism>
<dbReference type="EMBL" id="CAJVCH010551436">
    <property type="protein sequence ID" value="CAG7829420.1"/>
    <property type="molecule type" value="Genomic_DNA"/>
</dbReference>
<dbReference type="AlphaFoldDB" id="A0A8J2L639"/>
<dbReference type="OrthoDB" id="726732at2759"/>
<feature type="signal peptide" evidence="1">
    <location>
        <begin position="1"/>
        <end position="22"/>
    </location>
</feature>
<feature type="chain" id="PRO_5035185326" evidence="1">
    <location>
        <begin position="23"/>
        <end position="520"/>
    </location>
</feature>